<keyword evidence="5 7" id="KW-1133">Transmembrane helix</keyword>
<feature type="transmembrane region" description="Helical" evidence="7">
    <location>
        <begin position="46"/>
        <end position="65"/>
    </location>
</feature>
<keyword evidence="10" id="KW-1185">Reference proteome</keyword>
<feature type="transmembrane region" description="Helical" evidence="7">
    <location>
        <begin position="347"/>
        <end position="366"/>
    </location>
</feature>
<evidence type="ECO:0000256" key="3">
    <source>
        <dbReference type="ARBA" id="ARBA00022475"/>
    </source>
</evidence>
<keyword evidence="2" id="KW-0813">Transport</keyword>
<dbReference type="SUPFAM" id="SSF103473">
    <property type="entry name" value="MFS general substrate transporter"/>
    <property type="match status" value="1"/>
</dbReference>
<proteinExistence type="predicted"/>
<evidence type="ECO:0000256" key="4">
    <source>
        <dbReference type="ARBA" id="ARBA00022692"/>
    </source>
</evidence>
<dbReference type="EMBL" id="BAAALT010000080">
    <property type="protein sequence ID" value="GAA1806037.1"/>
    <property type="molecule type" value="Genomic_DNA"/>
</dbReference>
<evidence type="ECO:0000256" key="1">
    <source>
        <dbReference type="ARBA" id="ARBA00004429"/>
    </source>
</evidence>
<accession>A0ABN2M1A1</accession>
<feature type="domain" description="Major facilitator superfamily (MFS) profile" evidence="8">
    <location>
        <begin position="220"/>
        <end position="417"/>
    </location>
</feature>
<organism evidence="9 10">
    <name type="scientific">Luedemannella flava</name>
    <dbReference type="NCBI Taxonomy" id="349316"/>
    <lineage>
        <taxon>Bacteria</taxon>
        <taxon>Bacillati</taxon>
        <taxon>Actinomycetota</taxon>
        <taxon>Actinomycetes</taxon>
        <taxon>Micromonosporales</taxon>
        <taxon>Micromonosporaceae</taxon>
        <taxon>Luedemannella</taxon>
    </lineage>
</organism>
<evidence type="ECO:0000313" key="10">
    <source>
        <dbReference type="Proteomes" id="UP001500218"/>
    </source>
</evidence>
<gene>
    <name evidence="9" type="ORF">GCM10009682_29840</name>
</gene>
<reference evidence="9 10" key="1">
    <citation type="journal article" date="2019" name="Int. J. Syst. Evol. Microbiol.">
        <title>The Global Catalogue of Microorganisms (GCM) 10K type strain sequencing project: providing services to taxonomists for standard genome sequencing and annotation.</title>
        <authorList>
            <consortium name="The Broad Institute Genomics Platform"/>
            <consortium name="The Broad Institute Genome Sequencing Center for Infectious Disease"/>
            <person name="Wu L."/>
            <person name="Ma J."/>
        </authorList>
    </citation>
    <scope>NUCLEOTIDE SEQUENCE [LARGE SCALE GENOMIC DNA]</scope>
    <source>
        <strain evidence="9 10">JCM 13250</strain>
    </source>
</reference>
<feature type="transmembrane region" description="Helical" evidence="7">
    <location>
        <begin position="284"/>
        <end position="301"/>
    </location>
</feature>
<dbReference type="PROSITE" id="PS50850">
    <property type="entry name" value="MFS"/>
    <property type="match status" value="1"/>
</dbReference>
<dbReference type="CDD" id="cd06173">
    <property type="entry name" value="MFS_MefA_like"/>
    <property type="match status" value="1"/>
</dbReference>
<feature type="transmembrane region" description="Helical" evidence="7">
    <location>
        <begin position="372"/>
        <end position="391"/>
    </location>
</feature>
<sequence length="417" mass="42581">MLVDARPLRVAAYRRLWLASAVTVVFGQFNLVTVPVQLFGLTGTSATVGLAGLVTLGALAVSALWGGAVADVVDRRAMLHVTSLGIVTVAVLLWLQARLDANSVPLLLVLVAGHAALVGANATALGAAIPRVVPPDLIPAASSLGTLVRQVGAIVGPLLAGALLPVVGLRGLYLCDAVALCALVWAVRRLPPMPPAPGAARRVDVVSGFRYVARERVLVAVLAADLAMSVLGLPYALYPQVAQQTFGDPPGGGAALGLLYAAVPTGVLAGALVSGAFTRARRPGRMITLAVVAWGLAVVGFGLTRTLWLGVVLLVVGGGAIVVHSSFRNAITQTYVPDGLRGRTQGALTVVLMGGPALANAVHGAAGAWAGPTWAISGGGALAVIAMLAVARSVPVFWEYGLDSRPGVIDYRYIDSQ</sequence>
<feature type="transmembrane region" description="Helical" evidence="7">
    <location>
        <begin position="307"/>
        <end position="327"/>
    </location>
</feature>
<evidence type="ECO:0000256" key="7">
    <source>
        <dbReference type="SAM" id="Phobius"/>
    </source>
</evidence>
<dbReference type="PANTHER" id="PTHR23513:SF9">
    <property type="entry name" value="ENTEROBACTIN EXPORTER ENTS"/>
    <property type="match status" value="1"/>
</dbReference>
<feature type="transmembrane region" description="Helical" evidence="7">
    <location>
        <begin position="16"/>
        <end position="40"/>
    </location>
</feature>
<dbReference type="InterPro" id="IPR010290">
    <property type="entry name" value="TM_effector"/>
</dbReference>
<evidence type="ECO:0000256" key="6">
    <source>
        <dbReference type="ARBA" id="ARBA00023136"/>
    </source>
</evidence>
<dbReference type="Gene3D" id="1.20.1250.20">
    <property type="entry name" value="MFS general substrate transporter like domains"/>
    <property type="match status" value="1"/>
</dbReference>
<evidence type="ECO:0000259" key="8">
    <source>
        <dbReference type="PROSITE" id="PS50850"/>
    </source>
</evidence>
<evidence type="ECO:0000256" key="2">
    <source>
        <dbReference type="ARBA" id="ARBA00022448"/>
    </source>
</evidence>
<feature type="transmembrane region" description="Helical" evidence="7">
    <location>
        <begin position="217"/>
        <end position="238"/>
    </location>
</feature>
<evidence type="ECO:0000313" key="9">
    <source>
        <dbReference type="EMBL" id="GAA1806037.1"/>
    </source>
</evidence>
<keyword evidence="3" id="KW-1003">Cell membrane</keyword>
<evidence type="ECO:0000256" key="5">
    <source>
        <dbReference type="ARBA" id="ARBA00022989"/>
    </source>
</evidence>
<dbReference type="InterPro" id="IPR036259">
    <property type="entry name" value="MFS_trans_sf"/>
</dbReference>
<dbReference type="Pfam" id="PF05977">
    <property type="entry name" value="MFS_3"/>
    <property type="match status" value="1"/>
</dbReference>
<feature type="transmembrane region" description="Helical" evidence="7">
    <location>
        <begin position="107"/>
        <end position="129"/>
    </location>
</feature>
<dbReference type="PANTHER" id="PTHR23513">
    <property type="entry name" value="INTEGRAL MEMBRANE EFFLUX PROTEIN-RELATED"/>
    <property type="match status" value="1"/>
</dbReference>
<comment type="subcellular location">
    <subcellularLocation>
        <location evidence="1">Cell inner membrane</location>
        <topology evidence="1">Multi-pass membrane protein</topology>
    </subcellularLocation>
</comment>
<dbReference type="InterPro" id="IPR020846">
    <property type="entry name" value="MFS_dom"/>
</dbReference>
<feature type="transmembrane region" description="Helical" evidence="7">
    <location>
        <begin position="258"/>
        <end position="277"/>
    </location>
</feature>
<feature type="transmembrane region" description="Helical" evidence="7">
    <location>
        <begin position="77"/>
        <end position="95"/>
    </location>
</feature>
<keyword evidence="6 7" id="KW-0472">Membrane</keyword>
<protein>
    <submittedName>
        <fullName evidence="9">MFS transporter</fullName>
    </submittedName>
</protein>
<keyword evidence="4 7" id="KW-0812">Transmembrane</keyword>
<comment type="caution">
    <text evidence="9">The sequence shown here is derived from an EMBL/GenBank/DDBJ whole genome shotgun (WGS) entry which is preliminary data.</text>
</comment>
<dbReference type="Proteomes" id="UP001500218">
    <property type="component" value="Unassembled WGS sequence"/>
</dbReference>
<name>A0ABN2M1A1_9ACTN</name>